<dbReference type="EMBL" id="DLUG01000160">
    <property type="protein sequence ID" value="DAB36222.1"/>
    <property type="molecule type" value="Genomic_DNA"/>
</dbReference>
<gene>
    <name evidence="3" type="ORF">CFH80_05985</name>
</gene>
<dbReference type="Proteomes" id="UP000231638">
    <property type="component" value="Unassembled WGS sequence"/>
</dbReference>
<reference evidence="3 4" key="1">
    <citation type="journal article" date="2017" name="Front. Microbiol.">
        <title>Comparative Genomic Analysis of the Class Epsilonproteobacteria and Proposed Reclassification to Epsilonbacteraeota (phyl. nov.).</title>
        <authorList>
            <person name="Waite D.W."/>
            <person name="Vanwonterghem I."/>
            <person name="Rinke C."/>
            <person name="Parks D.H."/>
            <person name="Zhang Y."/>
            <person name="Takai K."/>
            <person name="Sievert S.M."/>
            <person name="Simon J."/>
            <person name="Campbell B.J."/>
            <person name="Hanson T.E."/>
            <person name="Woyke T."/>
            <person name="Klotz M.G."/>
            <person name="Hugenholtz P."/>
        </authorList>
    </citation>
    <scope>NUCLEOTIDE SEQUENCE [LARGE SCALE GENOMIC DNA]</scope>
    <source>
        <strain evidence="3">UBA11420</strain>
    </source>
</reference>
<accession>A0A2D3W4A8</accession>
<evidence type="ECO:0000313" key="4">
    <source>
        <dbReference type="Proteomes" id="UP000231638"/>
    </source>
</evidence>
<evidence type="ECO:0000256" key="1">
    <source>
        <dbReference type="SAM" id="Phobius"/>
    </source>
</evidence>
<comment type="caution">
    <text evidence="3">The sequence shown here is derived from an EMBL/GenBank/DDBJ whole genome shotgun (WGS) entry which is preliminary data.</text>
</comment>
<dbReference type="InterPro" id="IPR032816">
    <property type="entry name" value="VTT_dom"/>
</dbReference>
<feature type="domain" description="VTT" evidence="2">
    <location>
        <begin position="34"/>
        <end position="131"/>
    </location>
</feature>
<evidence type="ECO:0000313" key="3">
    <source>
        <dbReference type="EMBL" id="DAB36222.1"/>
    </source>
</evidence>
<dbReference type="AlphaFoldDB" id="A0A2D3W4A8"/>
<dbReference type="PANTHER" id="PTHR42709:SF4">
    <property type="entry name" value="INNER MEMBRANE PROTEIN YQAA"/>
    <property type="match status" value="1"/>
</dbReference>
<dbReference type="PANTHER" id="PTHR42709">
    <property type="entry name" value="ALKALINE PHOSPHATASE LIKE PROTEIN"/>
    <property type="match status" value="1"/>
</dbReference>
<name>A0A2D3W4A8_9BACT</name>
<feature type="transmembrane region" description="Helical" evidence="1">
    <location>
        <begin position="116"/>
        <end position="138"/>
    </location>
</feature>
<keyword evidence="1" id="KW-1133">Transmembrane helix</keyword>
<dbReference type="Pfam" id="PF09335">
    <property type="entry name" value="VTT_dom"/>
    <property type="match status" value="1"/>
</dbReference>
<proteinExistence type="predicted"/>
<keyword evidence="1" id="KW-0812">Transmembrane</keyword>
<feature type="transmembrane region" description="Helical" evidence="1">
    <location>
        <begin position="33"/>
        <end position="57"/>
    </location>
</feature>
<sequence length="139" mass="15847">MAYFSLFSIAFASATLLPGGSEAFFLYLLTQKNSPILLLCIVTVGNTLGSYTNYLLGKYMLWLAQKRDYMNQRWIDKANALFGKYGFWTLWFSWMPVIGDPLTLVAGIARYSQIKFFLIVFCAKLLRYGIVYASFLAIV</sequence>
<organism evidence="3 4">
    <name type="scientific">Sulfurospirillum cavolei</name>
    <dbReference type="NCBI Taxonomy" id="366522"/>
    <lineage>
        <taxon>Bacteria</taxon>
        <taxon>Pseudomonadati</taxon>
        <taxon>Campylobacterota</taxon>
        <taxon>Epsilonproteobacteria</taxon>
        <taxon>Campylobacterales</taxon>
        <taxon>Sulfurospirillaceae</taxon>
        <taxon>Sulfurospirillum</taxon>
    </lineage>
</organism>
<keyword evidence="1" id="KW-0472">Membrane</keyword>
<evidence type="ECO:0000259" key="2">
    <source>
        <dbReference type="Pfam" id="PF09335"/>
    </source>
</evidence>
<protein>
    <submittedName>
        <fullName evidence="3">DedA family protein</fullName>
    </submittedName>
</protein>
<dbReference type="InterPro" id="IPR051311">
    <property type="entry name" value="DedA_domain"/>
</dbReference>